<accession>A0A914RK98</accession>
<dbReference type="Proteomes" id="UP000887564">
    <property type="component" value="Unplaced"/>
</dbReference>
<organism evidence="1 2">
    <name type="scientific">Parascaris equorum</name>
    <name type="common">Equine roundworm</name>
    <dbReference type="NCBI Taxonomy" id="6256"/>
    <lineage>
        <taxon>Eukaryota</taxon>
        <taxon>Metazoa</taxon>
        <taxon>Ecdysozoa</taxon>
        <taxon>Nematoda</taxon>
        <taxon>Chromadorea</taxon>
        <taxon>Rhabditida</taxon>
        <taxon>Spirurina</taxon>
        <taxon>Ascaridomorpha</taxon>
        <taxon>Ascaridoidea</taxon>
        <taxon>Ascarididae</taxon>
        <taxon>Parascaris</taxon>
    </lineage>
</organism>
<dbReference type="AlphaFoldDB" id="A0A914RK98"/>
<evidence type="ECO:0000313" key="2">
    <source>
        <dbReference type="WBParaSite" id="PEQ_0000671601-mRNA-1"/>
    </source>
</evidence>
<name>A0A914RK98_PAREQ</name>
<proteinExistence type="predicted"/>
<keyword evidence="1" id="KW-1185">Reference proteome</keyword>
<reference evidence="2" key="1">
    <citation type="submission" date="2022-11" db="UniProtKB">
        <authorList>
            <consortium name="WormBaseParasite"/>
        </authorList>
    </citation>
    <scope>IDENTIFICATION</scope>
</reference>
<evidence type="ECO:0000313" key="1">
    <source>
        <dbReference type="Proteomes" id="UP000887564"/>
    </source>
</evidence>
<dbReference type="WBParaSite" id="PEQ_0000671601-mRNA-1">
    <property type="protein sequence ID" value="PEQ_0000671601-mRNA-1"/>
    <property type="gene ID" value="PEQ_0000671601"/>
</dbReference>
<protein>
    <submittedName>
        <fullName evidence="2">Uncharacterized protein</fullName>
    </submittedName>
</protein>
<sequence>MAISFQILNIQQARTINSTRQAPLSGKNTYICSFYGSMDAE</sequence>